<dbReference type="Proteomes" id="UP001595617">
    <property type="component" value="Unassembled WGS sequence"/>
</dbReference>
<evidence type="ECO:0000259" key="1">
    <source>
        <dbReference type="PROSITE" id="PS51833"/>
    </source>
</evidence>
<reference evidence="3" key="1">
    <citation type="journal article" date="2019" name="Int. J. Syst. Evol. Microbiol.">
        <title>The Global Catalogue of Microorganisms (GCM) 10K type strain sequencing project: providing services to taxonomists for standard genome sequencing and annotation.</title>
        <authorList>
            <consortium name="The Broad Institute Genomics Platform"/>
            <consortium name="The Broad Institute Genome Sequencing Center for Infectious Disease"/>
            <person name="Wu L."/>
            <person name="Ma J."/>
        </authorList>
    </citation>
    <scope>NUCLEOTIDE SEQUENCE [LARGE SCALE GENOMIC DNA]</scope>
    <source>
        <strain evidence="3">IBRC 10765</strain>
    </source>
</reference>
<dbReference type="SUPFAM" id="SSF109604">
    <property type="entry name" value="HD-domain/PDEase-like"/>
    <property type="match status" value="1"/>
</dbReference>
<dbReference type="Pfam" id="PF08668">
    <property type="entry name" value="HDOD"/>
    <property type="match status" value="1"/>
</dbReference>
<proteinExistence type="predicted"/>
<dbReference type="Gene3D" id="1.10.3210.10">
    <property type="entry name" value="Hypothetical protein af1432"/>
    <property type="match status" value="1"/>
</dbReference>
<dbReference type="InterPro" id="IPR013976">
    <property type="entry name" value="HDOD"/>
</dbReference>
<gene>
    <name evidence="2" type="ORF">ACFOOG_15095</name>
</gene>
<protein>
    <submittedName>
        <fullName evidence="2">HDOD domain-containing protein</fullName>
    </submittedName>
</protein>
<evidence type="ECO:0000313" key="2">
    <source>
        <dbReference type="EMBL" id="MFC3854168.1"/>
    </source>
</evidence>
<dbReference type="InterPro" id="IPR052340">
    <property type="entry name" value="RNase_Y/CdgJ"/>
</dbReference>
<dbReference type="PROSITE" id="PS51833">
    <property type="entry name" value="HDOD"/>
    <property type="match status" value="1"/>
</dbReference>
<accession>A0ABV8A020</accession>
<organism evidence="2 3">
    <name type="scientific">Saccharospirillum mangrovi</name>
    <dbReference type="NCBI Taxonomy" id="2161747"/>
    <lineage>
        <taxon>Bacteria</taxon>
        <taxon>Pseudomonadati</taxon>
        <taxon>Pseudomonadota</taxon>
        <taxon>Gammaproteobacteria</taxon>
        <taxon>Oceanospirillales</taxon>
        <taxon>Saccharospirillaceae</taxon>
        <taxon>Saccharospirillum</taxon>
    </lineage>
</organism>
<dbReference type="RefSeq" id="WP_380698185.1">
    <property type="nucleotide sequence ID" value="NZ_JBHRYR010000005.1"/>
</dbReference>
<name>A0ABV8A020_9GAMM</name>
<feature type="domain" description="HDOD" evidence="1">
    <location>
        <begin position="23"/>
        <end position="209"/>
    </location>
</feature>
<comment type="caution">
    <text evidence="2">The sequence shown here is derived from an EMBL/GenBank/DDBJ whole genome shotgun (WGS) entry which is preliminary data.</text>
</comment>
<dbReference type="PANTHER" id="PTHR33525">
    <property type="match status" value="1"/>
</dbReference>
<dbReference type="PANTHER" id="PTHR33525:SF3">
    <property type="entry name" value="RIBONUCLEASE Y"/>
    <property type="match status" value="1"/>
</dbReference>
<dbReference type="EMBL" id="JBHRYR010000005">
    <property type="protein sequence ID" value="MFC3854168.1"/>
    <property type="molecule type" value="Genomic_DNA"/>
</dbReference>
<evidence type="ECO:0000313" key="3">
    <source>
        <dbReference type="Proteomes" id="UP001595617"/>
    </source>
</evidence>
<keyword evidence="3" id="KW-1185">Reference proteome</keyword>
<sequence length="276" mass="30771">MATLVETIRDDILMLVASEQLVLPTPPELAMRVREVAEDPESSITDLTRLISQDPAIASRIIRVTNSPLFRVNFPIQDLQMAVSRLGIRYTANLAFGLAMKHMFQATSDMVAERMQRNWSMTAKVASYAAVLAERTIISPDEATLAALLHRIGVLPVLTYAEENSHKNIDGITLDKLSGHLHGPLGKMMLEQWQFPDTLCLVPANYRKLNNQSNGVTHTDLVTAANMLLNAKSENYFGRVDWATSPVMLRLGLPADRNDPEIKEIHRRVQTSGNPF</sequence>